<dbReference type="AlphaFoldDB" id="A0A4Y2VUR9"/>
<evidence type="ECO:0000313" key="2">
    <source>
        <dbReference type="Proteomes" id="UP000499080"/>
    </source>
</evidence>
<dbReference type="EMBL" id="BGPR01051477">
    <property type="protein sequence ID" value="GBO28421.1"/>
    <property type="molecule type" value="Genomic_DNA"/>
</dbReference>
<sequence>RSRLWKHVVIEISRQRRRNCVARIVSGDAVSLAPITIVTRKVYKNSPDYSNVSDWAFSK</sequence>
<keyword evidence="2" id="KW-1185">Reference proteome</keyword>
<accession>A0A4Y2VUR9</accession>
<comment type="caution">
    <text evidence="1">The sequence shown here is derived from an EMBL/GenBank/DDBJ whole genome shotgun (WGS) entry which is preliminary data.</text>
</comment>
<dbReference type="Proteomes" id="UP000499080">
    <property type="component" value="Unassembled WGS sequence"/>
</dbReference>
<gene>
    <name evidence="1" type="ORF">AVEN_124817_1</name>
</gene>
<reference evidence="1 2" key="1">
    <citation type="journal article" date="2019" name="Sci. Rep.">
        <title>Orb-weaving spider Araneus ventricosus genome elucidates the spidroin gene catalogue.</title>
        <authorList>
            <person name="Kono N."/>
            <person name="Nakamura H."/>
            <person name="Ohtoshi R."/>
            <person name="Moran D.A.P."/>
            <person name="Shinohara A."/>
            <person name="Yoshida Y."/>
            <person name="Fujiwara M."/>
            <person name="Mori M."/>
            <person name="Tomita M."/>
            <person name="Arakawa K."/>
        </authorList>
    </citation>
    <scope>NUCLEOTIDE SEQUENCE [LARGE SCALE GENOMIC DNA]</scope>
</reference>
<name>A0A4Y2VUR9_ARAVE</name>
<proteinExistence type="predicted"/>
<feature type="non-terminal residue" evidence="1">
    <location>
        <position position="1"/>
    </location>
</feature>
<organism evidence="1 2">
    <name type="scientific">Araneus ventricosus</name>
    <name type="common">Orbweaver spider</name>
    <name type="synonym">Epeira ventricosa</name>
    <dbReference type="NCBI Taxonomy" id="182803"/>
    <lineage>
        <taxon>Eukaryota</taxon>
        <taxon>Metazoa</taxon>
        <taxon>Ecdysozoa</taxon>
        <taxon>Arthropoda</taxon>
        <taxon>Chelicerata</taxon>
        <taxon>Arachnida</taxon>
        <taxon>Araneae</taxon>
        <taxon>Araneomorphae</taxon>
        <taxon>Entelegynae</taxon>
        <taxon>Araneoidea</taxon>
        <taxon>Araneidae</taxon>
        <taxon>Araneus</taxon>
    </lineage>
</organism>
<evidence type="ECO:0000313" key="1">
    <source>
        <dbReference type="EMBL" id="GBO28421.1"/>
    </source>
</evidence>
<protein>
    <submittedName>
        <fullName evidence="1">Uncharacterized protein</fullName>
    </submittedName>
</protein>